<proteinExistence type="predicted"/>
<dbReference type="Gene3D" id="3.10.129.10">
    <property type="entry name" value="Hotdog Thioesterase"/>
    <property type="match status" value="1"/>
</dbReference>
<evidence type="ECO:0000313" key="2">
    <source>
        <dbReference type="Proteomes" id="UP001432062"/>
    </source>
</evidence>
<dbReference type="Proteomes" id="UP001432062">
    <property type="component" value="Chromosome"/>
</dbReference>
<sequence length="259" mass="27421">MRPNPEVRSIQNDGTEGLERHVIQTETVTVPEHVHGYPDVAFGGYVAGLLAGPCEATEMRVDFRARVPLETPMSLRPTRSGGYALTDADGALLAESTPAALTIDPPPAPSWAEAKAVTDAAMVSRRVTDCYGCGAACAPGRGLRLLTWDTPDHDLVIAAWTPDPGLADESGRLPPEVVWAALDCPGGWTAMRKQGMGFGGVTAALTANQLHPVYADSPYISYAWPISHQGRKHTVGIALATPSGDLCAVAQALWIHPKP</sequence>
<dbReference type="EMBL" id="CP109441">
    <property type="protein sequence ID" value="WUV45145.1"/>
    <property type="molecule type" value="Genomic_DNA"/>
</dbReference>
<protein>
    <recommendedName>
        <fullName evidence="3">Thioesterase family protein</fullName>
    </recommendedName>
</protein>
<keyword evidence="2" id="KW-1185">Reference proteome</keyword>
<reference evidence="1" key="1">
    <citation type="submission" date="2022-10" db="EMBL/GenBank/DDBJ databases">
        <title>The complete genomes of actinobacterial strains from the NBC collection.</title>
        <authorList>
            <person name="Joergensen T.S."/>
            <person name="Alvarez Arevalo M."/>
            <person name="Sterndorff E.B."/>
            <person name="Faurdal D."/>
            <person name="Vuksanovic O."/>
            <person name="Mourched A.-S."/>
            <person name="Charusanti P."/>
            <person name="Shaw S."/>
            <person name="Blin K."/>
            <person name="Weber T."/>
        </authorList>
    </citation>
    <scope>NUCLEOTIDE SEQUENCE</scope>
    <source>
        <strain evidence="1">NBC_01482</strain>
    </source>
</reference>
<dbReference type="InterPro" id="IPR029069">
    <property type="entry name" value="HotDog_dom_sf"/>
</dbReference>
<name>A0ABZ1YS88_9NOCA</name>
<dbReference type="SUPFAM" id="SSF54637">
    <property type="entry name" value="Thioesterase/thiol ester dehydrase-isomerase"/>
    <property type="match status" value="1"/>
</dbReference>
<evidence type="ECO:0008006" key="3">
    <source>
        <dbReference type="Google" id="ProtNLM"/>
    </source>
</evidence>
<organism evidence="1 2">
    <name type="scientific">Nocardia vinacea</name>
    <dbReference type="NCBI Taxonomy" id="96468"/>
    <lineage>
        <taxon>Bacteria</taxon>
        <taxon>Bacillati</taxon>
        <taxon>Actinomycetota</taxon>
        <taxon>Actinomycetes</taxon>
        <taxon>Mycobacteriales</taxon>
        <taxon>Nocardiaceae</taxon>
        <taxon>Nocardia</taxon>
    </lineage>
</organism>
<evidence type="ECO:0000313" key="1">
    <source>
        <dbReference type="EMBL" id="WUV45145.1"/>
    </source>
</evidence>
<accession>A0ABZ1YS88</accession>
<gene>
    <name evidence="1" type="ORF">OG563_39480</name>
</gene>
<dbReference type="RefSeq" id="WP_329408456.1">
    <property type="nucleotide sequence ID" value="NZ_CP109441.1"/>
</dbReference>